<organism evidence="2 3">
    <name type="scientific">Daucus carota subsp. sativus</name>
    <name type="common">Carrot</name>
    <dbReference type="NCBI Taxonomy" id="79200"/>
    <lineage>
        <taxon>Eukaryota</taxon>
        <taxon>Viridiplantae</taxon>
        <taxon>Streptophyta</taxon>
        <taxon>Embryophyta</taxon>
        <taxon>Tracheophyta</taxon>
        <taxon>Spermatophyta</taxon>
        <taxon>Magnoliopsida</taxon>
        <taxon>eudicotyledons</taxon>
        <taxon>Gunneridae</taxon>
        <taxon>Pentapetalae</taxon>
        <taxon>asterids</taxon>
        <taxon>campanulids</taxon>
        <taxon>Apiales</taxon>
        <taxon>Apiaceae</taxon>
        <taxon>Apioideae</taxon>
        <taxon>Scandiceae</taxon>
        <taxon>Daucinae</taxon>
        <taxon>Daucus</taxon>
        <taxon>Daucus sect. Daucus</taxon>
    </lineage>
</organism>
<name>A0AAF1BCT6_DAUCS</name>
<dbReference type="Proteomes" id="UP000077755">
    <property type="component" value="Chromosome 9"/>
</dbReference>
<reference evidence="2" key="1">
    <citation type="journal article" date="2016" name="Nat. Genet.">
        <title>A high-quality carrot genome assembly provides new insights into carotenoid accumulation and asterid genome evolution.</title>
        <authorList>
            <person name="Iorizzo M."/>
            <person name="Ellison S."/>
            <person name="Senalik D."/>
            <person name="Zeng P."/>
            <person name="Satapoomin P."/>
            <person name="Huang J."/>
            <person name="Bowman M."/>
            <person name="Iovene M."/>
            <person name="Sanseverino W."/>
            <person name="Cavagnaro P."/>
            <person name="Yildiz M."/>
            <person name="Macko-Podgorni A."/>
            <person name="Moranska E."/>
            <person name="Grzebelus E."/>
            <person name="Grzebelus D."/>
            <person name="Ashrafi H."/>
            <person name="Zheng Z."/>
            <person name="Cheng S."/>
            <person name="Spooner D."/>
            <person name="Van Deynze A."/>
            <person name="Simon P."/>
        </authorList>
    </citation>
    <scope>NUCLEOTIDE SEQUENCE</scope>
    <source>
        <tissue evidence="2">Leaf</tissue>
    </source>
</reference>
<dbReference type="EMBL" id="CP093351">
    <property type="protein sequence ID" value="WOH14660.1"/>
    <property type="molecule type" value="Genomic_DNA"/>
</dbReference>
<evidence type="ECO:0000256" key="1">
    <source>
        <dbReference type="SAM" id="MobiDB-lite"/>
    </source>
</evidence>
<keyword evidence="3" id="KW-1185">Reference proteome</keyword>
<evidence type="ECO:0000313" key="3">
    <source>
        <dbReference type="Proteomes" id="UP000077755"/>
    </source>
</evidence>
<feature type="region of interest" description="Disordered" evidence="1">
    <location>
        <begin position="98"/>
        <end position="119"/>
    </location>
</feature>
<evidence type="ECO:0000313" key="2">
    <source>
        <dbReference type="EMBL" id="WOH14660.1"/>
    </source>
</evidence>
<dbReference type="PANTHER" id="PTHR36373:SF1">
    <property type="entry name" value="EXPRESSED PROTEIN"/>
    <property type="match status" value="1"/>
</dbReference>
<gene>
    <name evidence="2" type="ORF">DCAR_0934180</name>
</gene>
<feature type="compositionally biased region" description="Basic and acidic residues" evidence="1">
    <location>
        <begin position="99"/>
        <end position="112"/>
    </location>
</feature>
<protein>
    <submittedName>
        <fullName evidence="2">Uncharacterized protein</fullName>
    </submittedName>
</protein>
<sequence length="361" mass="40902">MDVAVIDWKDSKFVKDEALENINAPQWVDFNAPLQPVDDDSWFCKPDCNHPKTVDDFLKNPPSKLQRSASVSEILPFGDRTRREAALKKRGLVPASSAKESKLEKLAEDRENQNPNLSTPLKYKAKLKEAIKSSAEKQFESISLKDEKPKLKSTLSARNLFAGRDLLNQISDFCSDLKKLALRAKERENMEHENLNKTPVAVQMYEEKECSDSKLKIAVDDRKPLLEARKEKSEVLEKSNGKEKLRRKIRNEDTENTPIVLDLKYKGCKEENLAQIRTNPPSPQCFSAKRGVTSAALTPTAFKPRTQERGILQELELRKDVRKDAGDSKGTPGRMVPLPAEREPAKTLDVFWFLKPCTLAS</sequence>
<accession>A0AAF1BCT6</accession>
<dbReference type="KEGG" id="dcr:108200885"/>
<dbReference type="AlphaFoldDB" id="A0AAF1BCT6"/>
<proteinExistence type="predicted"/>
<dbReference type="PANTHER" id="PTHR36373">
    <property type="entry name" value="EXPRESSED PROTEIN"/>
    <property type="match status" value="1"/>
</dbReference>
<reference evidence="2" key="2">
    <citation type="submission" date="2022-03" db="EMBL/GenBank/DDBJ databases">
        <title>Draft title - Genomic analysis of global carrot germplasm unveils the trajectory of domestication and the origin of high carotenoid orange carrot.</title>
        <authorList>
            <person name="Iorizzo M."/>
            <person name="Ellison S."/>
            <person name="Senalik D."/>
            <person name="Macko-Podgorni A."/>
            <person name="Grzebelus D."/>
            <person name="Bostan H."/>
            <person name="Rolling W."/>
            <person name="Curaba J."/>
            <person name="Simon P."/>
        </authorList>
    </citation>
    <scope>NUCLEOTIDE SEQUENCE</scope>
    <source>
        <tissue evidence="2">Leaf</tissue>
    </source>
</reference>
<feature type="region of interest" description="Disordered" evidence="1">
    <location>
        <begin position="319"/>
        <end position="341"/>
    </location>
</feature>